<dbReference type="OrthoDB" id="408631at2759"/>
<dbReference type="Proteomes" id="UP000235371">
    <property type="component" value="Unassembled WGS sequence"/>
</dbReference>
<protein>
    <recommendedName>
        <fullName evidence="1">Alpha/beta hydrolase fold-3 domain-containing protein</fullName>
    </recommendedName>
</protein>
<organism evidence="2 3">
    <name type="scientific">Hyaloscypha bicolor E</name>
    <dbReference type="NCBI Taxonomy" id="1095630"/>
    <lineage>
        <taxon>Eukaryota</taxon>
        <taxon>Fungi</taxon>
        <taxon>Dikarya</taxon>
        <taxon>Ascomycota</taxon>
        <taxon>Pezizomycotina</taxon>
        <taxon>Leotiomycetes</taxon>
        <taxon>Helotiales</taxon>
        <taxon>Hyaloscyphaceae</taxon>
        <taxon>Hyaloscypha</taxon>
        <taxon>Hyaloscypha bicolor</taxon>
    </lineage>
</organism>
<proteinExistence type="predicted"/>
<dbReference type="InParanoid" id="A0A2J6T9N5"/>
<dbReference type="RefSeq" id="XP_024736597.1">
    <property type="nucleotide sequence ID" value="XM_024884859.1"/>
</dbReference>
<dbReference type="GeneID" id="36592936"/>
<dbReference type="AlphaFoldDB" id="A0A2J6T9N5"/>
<evidence type="ECO:0000313" key="2">
    <source>
        <dbReference type="EMBL" id="PMD59693.1"/>
    </source>
</evidence>
<evidence type="ECO:0000313" key="3">
    <source>
        <dbReference type="Proteomes" id="UP000235371"/>
    </source>
</evidence>
<dbReference type="InterPro" id="IPR029058">
    <property type="entry name" value="AB_hydrolase_fold"/>
</dbReference>
<dbReference type="InterPro" id="IPR013094">
    <property type="entry name" value="AB_hydrolase_3"/>
</dbReference>
<dbReference type="SUPFAM" id="SSF53474">
    <property type="entry name" value="alpha/beta-Hydrolases"/>
    <property type="match status" value="1"/>
</dbReference>
<name>A0A2J6T9N5_9HELO</name>
<dbReference type="Pfam" id="PF07859">
    <property type="entry name" value="Abhydrolase_3"/>
    <property type="match status" value="2"/>
</dbReference>
<reference evidence="2 3" key="1">
    <citation type="submission" date="2016-04" db="EMBL/GenBank/DDBJ databases">
        <title>A degradative enzymes factory behind the ericoid mycorrhizal symbiosis.</title>
        <authorList>
            <consortium name="DOE Joint Genome Institute"/>
            <person name="Martino E."/>
            <person name="Morin E."/>
            <person name="Grelet G."/>
            <person name="Kuo A."/>
            <person name="Kohler A."/>
            <person name="Daghino S."/>
            <person name="Barry K."/>
            <person name="Choi C."/>
            <person name="Cichocki N."/>
            <person name="Clum A."/>
            <person name="Copeland A."/>
            <person name="Hainaut M."/>
            <person name="Haridas S."/>
            <person name="Labutti K."/>
            <person name="Lindquist E."/>
            <person name="Lipzen A."/>
            <person name="Khouja H.-R."/>
            <person name="Murat C."/>
            <person name="Ohm R."/>
            <person name="Olson A."/>
            <person name="Spatafora J."/>
            <person name="Veneault-Fourrey C."/>
            <person name="Henrissat B."/>
            <person name="Grigoriev I."/>
            <person name="Martin F."/>
            <person name="Perotto S."/>
        </authorList>
    </citation>
    <scope>NUCLEOTIDE SEQUENCE [LARGE SCALE GENOMIC DNA]</scope>
    <source>
        <strain evidence="2 3">E</strain>
    </source>
</reference>
<gene>
    <name evidence="2" type="ORF">K444DRAFT_643407</name>
</gene>
<keyword evidence="3" id="KW-1185">Reference proteome</keyword>
<accession>A0A2J6T9N5</accession>
<dbReference type="GO" id="GO:0016787">
    <property type="term" value="F:hydrolase activity"/>
    <property type="evidence" value="ECO:0007669"/>
    <property type="project" value="InterPro"/>
</dbReference>
<dbReference type="Gene3D" id="3.40.50.1820">
    <property type="entry name" value="alpha/beta hydrolase"/>
    <property type="match status" value="2"/>
</dbReference>
<evidence type="ECO:0000259" key="1">
    <source>
        <dbReference type="Pfam" id="PF07859"/>
    </source>
</evidence>
<sequence length="284" mass="32013">MSSFNLSSVGPRTTLDPEFRVFLSKNTELHLGGSGDFHDESAHYTKCSASRPYPRTPQAPIREFTAICGPHGNIPIGVFYPKFRVEKRKVVDVATLLYLHGGGYTVRTVDEVGNGLRILAEESDVHVYAVEYRLPPEWRDRQRSWMTTLNLRLRQIRKSLAAQLLLYPEARLPFGMLAAAQKIIGRYSDWKPIGFPAPTRKYIPRGIPYLSDLGNIVNLQYIDFPSINRSLSNNVPPAAVFRCGFDPLHDVGVKYGAKLKQAAIEAAWRHFEKLAHGFLQTSCI</sequence>
<dbReference type="EMBL" id="KZ613813">
    <property type="protein sequence ID" value="PMD59693.1"/>
    <property type="molecule type" value="Genomic_DNA"/>
</dbReference>
<feature type="domain" description="Alpha/beta hydrolase fold-3" evidence="1">
    <location>
        <begin position="96"/>
        <end position="139"/>
    </location>
</feature>
<dbReference type="STRING" id="1095630.A0A2J6T9N5"/>
<feature type="domain" description="Alpha/beta hydrolase fold-3" evidence="1">
    <location>
        <begin position="158"/>
        <end position="279"/>
    </location>
</feature>